<reference evidence="4 5" key="1">
    <citation type="submission" date="2021-10" db="EMBL/GenBank/DDBJ databases">
        <title>Alishewanella koreense sp. nov. isolated from seawater of southwestern coast in South Korea and the proposal for the reclassification of Rheinheimera perlucida and Rheinheimera tuosuensis as Arsukibacterium perlucida and Arsukibacterium tuosuensis.</title>
        <authorList>
            <person name="Kim K.H."/>
            <person name="Ruan W."/>
            <person name="Kim K.R."/>
            <person name="Baek J.H."/>
            <person name="Jeon C.O."/>
        </authorList>
    </citation>
    <scope>NUCLEOTIDE SEQUENCE [LARGE SCALE GENOMIC DNA]</scope>
    <source>
        <strain evidence="4 5">16-MA</strain>
    </source>
</reference>
<dbReference type="EMBL" id="JAEINI020000004">
    <property type="protein sequence ID" value="MCB5226732.1"/>
    <property type="molecule type" value="Genomic_DNA"/>
</dbReference>
<feature type="transmembrane region" description="Helical" evidence="2">
    <location>
        <begin position="430"/>
        <end position="450"/>
    </location>
</feature>
<evidence type="ECO:0000256" key="2">
    <source>
        <dbReference type="SAM" id="Phobius"/>
    </source>
</evidence>
<name>A0ABS8C375_9ALTE</name>
<evidence type="ECO:0000313" key="5">
    <source>
        <dbReference type="Proteomes" id="UP000633814"/>
    </source>
</evidence>
<dbReference type="PANTHER" id="PTHR32309">
    <property type="entry name" value="TYROSINE-PROTEIN KINASE"/>
    <property type="match status" value="1"/>
</dbReference>
<evidence type="ECO:0000259" key="3">
    <source>
        <dbReference type="Pfam" id="PF13807"/>
    </source>
</evidence>
<feature type="domain" description="Tyrosine-protein kinase G-rich" evidence="3">
    <location>
        <begin position="373"/>
        <end position="452"/>
    </location>
</feature>
<feature type="transmembrane region" description="Helical" evidence="2">
    <location>
        <begin position="24"/>
        <end position="41"/>
    </location>
</feature>
<gene>
    <name evidence="4" type="ORF">JAO78_007855</name>
</gene>
<dbReference type="PANTHER" id="PTHR32309:SF13">
    <property type="entry name" value="FERRIC ENTEROBACTIN TRANSPORT PROTEIN FEPE"/>
    <property type="match status" value="1"/>
</dbReference>
<dbReference type="Proteomes" id="UP000633814">
    <property type="component" value="Unassembled WGS sequence"/>
</dbReference>
<keyword evidence="2" id="KW-0472">Membrane</keyword>
<keyword evidence="2" id="KW-1133">Transmembrane helix</keyword>
<keyword evidence="2" id="KW-0812">Transmembrane</keyword>
<keyword evidence="1" id="KW-0175">Coiled coil</keyword>
<dbReference type="InterPro" id="IPR050445">
    <property type="entry name" value="Bact_polysacc_biosynth/exp"/>
</dbReference>
<comment type="caution">
    <text evidence="4">The sequence shown here is derived from an EMBL/GenBank/DDBJ whole genome shotgun (WGS) entry which is preliminary data.</text>
</comment>
<dbReference type="InterPro" id="IPR032807">
    <property type="entry name" value="GNVR"/>
</dbReference>
<proteinExistence type="predicted"/>
<accession>A0ABS8C375</accession>
<dbReference type="RefSeq" id="WP_226750827.1">
    <property type="nucleotide sequence ID" value="NZ_JAEINI020000004.1"/>
</dbReference>
<keyword evidence="5" id="KW-1185">Reference proteome</keyword>
<dbReference type="Pfam" id="PF13807">
    <property type="entry name" value="GNVR"/>
    <property type="match status" value="1"/>
</dbReference>
<organism evidence="4 5">
    <name type="scientific">Alishewanella maricola</name>
    <dbReference type="NCBI Taxonomy" id="2795740"/>
    <lineage>
        <taxon>Bacteria</taxon>
        <taxon>Pseudomonadati</taxon>
        <taxon>Pseudomonadota</taxon>
        <taxon>Gammaproteobacteria</taxon>
        <taxon>Alteromonadales</taxon>
        <taxon>Alteromonadaceae</taxon>
        <taxon>Alishewanella</taxon>
    </lineage>
</organism>
<dbReference type="NCBIfam" id="TIGR03007">
    <property type="entry name" value="pepcterm_ChnLen"/>
    <property type="match status" value="1"/>
</dbReference>
<sequence length="528" mass="60042">MKELNQAIEQLLIQLHGIWIRRRYVIITAWLICPAAWFAIYKMPPVYQADARVYFDTQSILEPLLRGLTVNRNAEMEVQALARLVLTRPNLENVARKTDLGKVALSSKDFEKVVDDLEKSIKLTVQGGRREVNIYTVSYENSDPQLALKVVQEMLSVFIETRLGTNRSDQLSAERFITAQIEEYERRLIEAERKRSEFRRNQMTILEGGEANYYNRISQAEAEKSSAELEIQQLQQRIISAKRDINELTSLGGEGRAPSTQFDARIAEVRSTLSTLKLRFTENHPDVVEFTRLLEQLEQQRKDEIALLKETGGMSETNAALLMQSPLYQSLVTSISSFESEIVSKKILINKLEETIQTLRNSLHLIPQVEAEFAALNRDYDTNRAQYETLLSRRESAEMARKVDSTESEGQFRVIDPPRVPMLPSGPKRLVFYTLALFAGIGAGVGMAFLRNLLSPVLTSAAQLRSISAFPVFGVVSHTNKKQIQKVSRTHLFYFIMLSGMLLMVYMGLMVNELLFGKPAAMLLRVIQ</sequence>
<protein>
    <submittedName>
        <fullName evidence="4">Chain length-determining protein</fullName>
    </submittedName>
</protein>
<evidence type="ECO:0000313" key="4">
    <source>
        <dbReference type="EMBL" id="MCB5226732.1"/>
    </source>
</evidence>
<feature type="transmembrane region" description="Helical" evidence="2">
    <location>
        <begin position="492"/>
        <end position="511"/>
    </location>
</feature>
<evidence type="ECO:0000256" key="1">
    <source>
        <dbReference type="SAM" id="Coils"/>
    </source>
</evidence>
<feature type="coiled-coil region" evidence="1">
    <location>
        <begin position="174"/>
        <end position="251"/>
    </location>
</feature>
<dbReference type="InterPro" id="IPR014345">
    <property type="entry name" value="XrtA_polysacc_chain"/>
</dbReference>